<sequence>MASFHQPRLFRSFFLGGFECSSHRKSDGQRLDLLASTGHERFAAEDYQALSPYGIAAARDGIRWHLIERTPGCYDWSSVLPMVRAARSSGTQIVWDLCHYGWPDDLDIWSADFVERFARFATAAAELIRGETDGATVYCPINEISYWAWAGGEVGHFNPTCHQRGAELKRQLVRATIAAIDTIRTVDPDARLITAEPLINVEGGLGDEQHLQGAETYRLSQFEVLDMLSGRLEPELGGAPEFVDVVGVNYYPENQWYHGGPTIPMGHHAYRPLHDMLLEVHRRYDRPILIAETGAEGCGRPSWLHYVCGEVDTARAAGVPIEGLCLYPILDYPGWANGRVCHVGLLSSADQDGRRSVCMALARELGRQQAQLQEIGTIPERQANALAAAE</sequence>
<evidence type="ECO:0000313" key="1">
    <source>
        <dbReference type="EMBL" id="RDI52606.1"/>
    </source>
</evidence>
<proteinExistence type="predicted"/>
<evidence type="ECO:0008006" key="3">
    <source>
        <dbReference type="Google" id="ProtNLM"/>
    </source>
</evidence>
<dbReference type="Proteomes" id="UP000254925">
    <property type="component" value="Unassembled WGS sequence"/>
</dbReference>
<dbReference type="InterPro" id="IPR017853">
    <property type="entry name" value="GH"/>
</dbReference>
<gene>
    <name evidence="1" type="ORF">DES45_11467</name>
</gene>
<dbReference type="AlphaFoldDB" id="A0A370H859"/>
<reference evidence="1 2" key="1">
    <citation type="submission" date="2018-07" db="EMBL/GenBank/DDBJ databases">
        <title>Genomic Encyclopedia of Type Strains, Phase IV (KMG-IV): sequencing the most valuable type-strain genomes for metagenomic binning, comparative biology and taxonomic classification.</title>
        <authorList>
            <person name="Goeker M."/>
        </authorList>
    </citation>
    <scope>NUCLEOTIDE SEQUENCE [LARGE SCALE GENOMIC DNA]</scope>
    <source>
        <strain evidence="1 2">DSM 14364</strain>
    </source>
</reference>
<dbReference type="SUPFAM" id="SSF51445">
    <property type="entry name" value="(Trans)glycosidases"/>
    <property type="match status" value="1"/>
</dbReference>
<protein>
    <recommendedName>
        <fullName evidence="3">Beta-glucosidase/6-phospho-beta-glucosidase/beta-galactosidase</fullName>
    </recommendedName>
</protein>
<organism evidence="1 2">
    <name type="scientific">Microvirga subterranea</name>
    <dbReference type="NCBI Taxonomy" id="186651"/>
    <lineage>
        <taxon>Bacteria</taxon>
        <taxon>Pseudomonadati</taxon>
        <taxon>Pseudomonadota</taxon>
        <taxon>Alphaproteobacteria</taxon>
        <taxon>Hyphomicrobiales</taxon>
        <taxon>Methylobacteriaceae</taxon>
        <taxon>Microvirga</taxon>
    </lineage>
</organism>
<dbReference type="OrthoDB" id="9816564at2"/>
<keyword evidence="2" id="KW-1185">Reference proteome</keyword>
<dbReference type="RefSeq" id="WP_114772835.1">
    <property type="nucleotide sequence ID" value="NZ_QQBB01000014.1"/>
</dbReference>
<evidence type="ECO:0000313" key="2">
    <source>
        <dbReference type="Proteomes" id="UP000254925"/>
    </source>
</evidence>
<comment type="caution">
    <text evidence="1">The sequence shown here is derived from an EMBL/GenBank/DDBJ whole genome shotgun (WGS) entry which is preliminary data.</text>
</comment>
<dbReference type="Gene3D" id="3.20.20.80">
    <property type="entry name" value="Glycosidases"/>
    <property type="match status" value="1"/>
</dbReference>
<dbReference type="EMBL" id="QQBB01000014">
    <property type="protein sequence ID" value="RDI52606.1"/>
    <property type="molecule type" value="Genomic_DNA"/>
</dbReference>
<name>A0A370H859_9HYPH</name>
<accession>A0A370H859</accession>